<name>A0A402C9T8_RHOWR</name>
<feature type="transmembrane region" description="Helical" evidence="1">
    <location>
        <begin position="20"/>
        <end position="39"/>
    </location>
</feature>
<accession>A0A402C9T8</accession>
<feature type="transmembrane region" description="Helical" evidence="1">
    <location>
        <begin position="45"/>
        <end position="65"/>
    </location>
</feature>
<reference evidence="2 3" key="1">
    <citation type="submission" date="2018-11" db="EMBL/GenBank/DDBJ databases">
        <title>Microbial catabolism of amino acid.</title>
        <authorList>
            <person name="Hibi M."/>
            <person name="Ogawa J."/>
        </authorList>
    </citation>
    <scope>NUCLEOTIDE SEQUENCE [LARGE SCALE GENOMIC DNA]</scope>
    <source>
        <strain evidence="2 3">C31-06</strain>
    </source>
</reference>
<evidence type="ECO:0000313" key="2">
    <source>
        <dbReference type="EMBL" id="GCE40412.1"/>
    </source>
</evidence>
<evidence type="ECO:0000313" key="3">
    <source>
        <dbReference type="Proteomes" id="UP000287519"/>
    </source>
</evidence>
<evidence type="ECO:0000256" key="1">
    <source>
        <dbReference type="SAM" id="Phobius"/>
    </source>
</evidence>
<sequence length="83" mass="8874">MNETADRRPLTQRLADPRPALILGTTLWAVATVVVIVTGGRWSDALPTCIAGVVVGFLGYGLFALQRRAARRGSRGAQQGLLE</sequence>
<comment type="caution">
    <text evidence="2">The sequence shown here is derived from an EMBL/GenBank/DDBJ whole genome shotgun (WGS) entry which is preliminary data.</text>
</comment>
<proteinExistence type="predicted"/>
<keyword evidence="3" id="KW-1185">Reference proteome</keyword>
<keyword evidence="1" id="KW-1133">Transmembrane helix</keyword>
<gene>
    <name evidence="2" type="ORF">Rhow_004055</name>
</gene>
<dbReference type="Pfam" id="PF10745">
    <property type="entry name" value="DUF2530"/>
    <property type="match status" value="1"/>
</dbReference>
<keyword evidence="1" id="KW-0812">Transmembrane</keyword>
<dbReference type="InterPro" id="IPR019681">
    <property type="entry name" value="DUF2530"/>
</dbReference>
<keyword evidence="1" id="KW-0472">Membrane</keyword>
<dbReference type="RefSeq" id="WP_124392692.1">
    <property type="nucleotide sequence ID" value="NZ_BHYM01000036.1"/>
</dbReference>
<dbReference type="EMBL" id="BHYM01000036">
    <property type="protein sequence ID" value="GCE40412.1"/>
    <property type="molecule type" value="Genomic_DNA"/>
</dbReference>
<dbReference type="Proteomes" id="UP000287519">
    <property type="component" value="Unassembled WGS sequence"/>
</dbReference>
<dbReference type="AlphaFoldDB" id="A0A402C9T8"/>
<evidence type="ECO:0008006" key="4">
    <source>
        <dbReference type="Google" id="ProtNLM"/>
    </source>
</evidence>
<organism evidence="2 3">
    <name type="scientific">Rhodococcus wratislaviensis</name>
    <name type="common">Tsukamurella wratislaviensis</name>
    <dbReference type="NCBI Taxonomy" id="44752"/>
    <lineage>
        <taxon>Bacteria</taxon>
        <taxon>Bacillati</taxon>
        <taxon>Actinomycetota</taxon>
        <taxon>Actinomycetes</taxon>
        <taxon>Mycobacteriales</taxon>
        <taxon>Nocardiaceae</taxon>
        <taxon>Rhodococcus</taxon>
    </lineage>
</organism>
<protein>
    <recommendedName>
        <fullName evidence="4">DUF2530 domain-containing protein</fullName>
    </recommendedName>
</protein>